<dbReference type="AlphaFoldDB" id="A0A8D8FDT3"/>
<organism evidence="1">
    <name type="scientific">Culex pipiens</name>
    <name type="common">House mosquito</name>
    <dbReference type="NCBI Taxonomy" id="7175"/>
    <lineage>
        <taxon>Eukaryota</taxon>
        <taxon>Metazoa</taxon>
        <taxon>Ecdysozoa</taxon>
        <taxon>Arthropoda</taxon>
        <taxon>Hexapoda</taxon>
        <taxon>Insecta</taxon>
        <taxon>Pterygota</taxon>
        <taxon>Neoptera</taxon>
        <taxon>Endopterygota</taxon>
        <taxon>Diptera</taxon>
        <taxon>Nematocera</taxon>
        <taxon>Culicoidea</taxon>
        <taxon>Culicidae</taxon>
        <taxon>Culicinae</taxon>
        <taxon>Culicini</taxon>
        <taxon>Culex</taxon>
        <taxon>Culex</taxon>
    </lineage>
</organism>
<dbReference type="EMBL" id="HBUE01059113">
    <property type="protein sequence ID" value="CAG6467786.1"/>
    <property type="molecule type" value="Transcribed_RNA"/>
</dbReference>
<reference evidence="1" key="1">
    <citation type="submission" date="2021-05" db="EMBL/GenBank/DDBJ databases">
        <authorList>
            <person name="Alioto T."/>
            <person name="Alioto T."/>
            <person name="Gomez Garrido J."/>
        </authorList>
    </citation>
    <scope>NUCLEOTIDE SEQUENCE</scope>
</reference>
<proteinExistence type="predicted"/>
<protein>
    <submittedName>
        <fullName evidence="1">(northern house mosquito) hypothetical protein</fullName>
    </submittedName>
</protein>
<accession>A0A8D8FDT3</accession>
<dbReference type="EMBL" id="HBUE01059114">
    <property type="protein sequence ID" value="CAG6467788.1"/>
    <property type="molecule type" value="Transcribed_RNA"/>
</dbReference>
<name>A0A8D8FDT3_CULPI</name>
<sequence>MGSCVFANVYNSLQQSSAGVHRGTIGRDRPRGQFGHAAVCGPGRAEGSAGGQNCAQHSVARSRRAGHRDRGRYLPVPAGQRIAVHQLGGEEPRPDGAVPLPAVAGRRWDDCESIGAGRHC</sequence>
<evidence type="ECO:0000313" key="1">
    <source>
        <dbReference type="EMBL" id="CAG6467786.1"/>
    </source>
</evidence>